<keyword evidence="1" id="KW-0732">Signal</keyword>
<sequence>MARVALLVLLLVQSAASLLLGSSAPMARASVATFHPRTLPEMKVSDEEFEEFMQKKLGNVKKLGSDENFGEYRRAEGRIYKVGGAITLLVPIIGGVWAYNAGYLTPQ</sequence>
<gene>
    <name evidence="2" type="ORF">HERI1096_LOCUS26493</name>
</gene>
<dbReference type="AlphaFoldDB" id="A0A7S3BAI7"/>
<reference evidence="2" key="1">
    <citation type="submission" date="2021-01" db="EMBL/GenBank/DDBJ databases">
        <authorList>
            <person name="Corre E."/>
            <person name="Pelletier E."/>
            <person name="Niang G."/>
            <person name="Scheremetjew M."/>
            <person name="Finn R."/>
            <person name="Kale V."/>
            <person name="Holt S."/>
            <person name="Cochrane G."/>
            <person name="Meng A."/>
            <person name="Brown T."/>
            <person name="Cohen L."/>
        </authorList>
    </citation>
    <scope>NUCLEOTIDE SEQUENCE</scope>
    <source>
        <strain evidence="2">CCMP281</strain>
    </source>
</reference>
<organism evidence="2">
    <name type="scientific">Haptolina ericina</name>
    <dbReference type="NCBI Taxonomy" id="156174"/>
    <lineage>
        <taxon>Eukaryota</taxon>
        <taxon>Haptista</taxon>
        <taxon>Haptophyta</taxon>
        <taxon>Prymnesiophyceae</taxon>
        <taxon>Prymnesiales</taxon>
        <taxon>Prymnesiaceae</taxon>
        <taxon>Haptolina</taxon>
    </lineage>
</organism>
<feature type="signal peptide" evidence="1">
    <location>
        <begin position="1"/>
        <end position="17"/>
    </location>
</feature>
<dbReference type="EMBL" id="HBHX01047839">
    <property type="protein sequence ID" value="CAE0127210.1"/>
    <property type="molecule type" value="Transcribed_RNA"/>
</dbReference>
<proteinExistence type="predicted"/>
<name>A0A7S3BAI7_9EUKA</name>
<feature type="chain" id="PRO_5031445646" evidence="1">
    <location>
        <begin position="18"/>
        <end position="107"/>
    </location>
</feature>
<evidence type="ECO:0000256" key="1">
    <source>
        <dbReference type="SAM" id="SignalP"/>
    </source>
</evidence>
<evidence type="ECO:0000313" key="2">
    <source>
        <dbReference type="EMBL" id="CAE0127210.1"/>
    </source>
</evidence>
<protein>
    <submittedName>
        <fullName evidence="2">Uncharacterized protein</fullName>
    </submittedName>
</protein>
<accession>A0A7S3BAI7</accession>